<feature type="chain" id="PRO_5002173040" description="Expansin-like EG45 domain-containing protein" evidence="1">
    <location>
        <begin position="20"/>
        <end position="263"/>
    </location>
</feature>
<dbReference type="InterPro" id="IPR036908">
    <property type="entry name" value="RlpA-like_sf"/>
</dbReference>
<dbReference type="Proteomes" id="UP000053424">
    <property type="component" value="Unassembled WGS sequence"/>
</dbReference>
<keyword evidence="1" id="KW-0732">Signal</keyword>
<protein>
    <recommendedName>
        <fullName evidence="2">Expansin-like EG45 domain-containing protein</fullName>
    </recommendedName>
</protein>
<proteinExistence type="predicted"/>
<dbReference type="AlphaFoldDB" id="A0A0C3C8Q6"/>
<evidence type="ECO:0000256" key="1">
    <source>
        <dbReference type="SAM" id="SignalP"/>
    </source>
</evidence>
<sequence length="263" mass="28502">MWIYFWFLLFFLTTVSVLAQWIDYPDDGLATMTHYTLPSGYIASCGCTPSSTDHPTAALSQMAYGSSTSYGPSCGRCFNLTLLNPVVANPPFTPSEVKYIVVKITDLCPLSQNGWCSGTTTKVNPAGAYLNFDLAFPSSAVPADFFPSDEDLYGYKDFGVWNITYQSVPCLSAWAGSKNAAALGSVKQLGSAGCCPANPSPDNATNVCPSFSDQNGIPPDTTTNLGMSLSPLSPVFTVFLISCKPRFYRRTKFWPESSVFHVQ</sequence>
<dbReference type="EMBL" id="KN831772">
    <property type="protein sequence ID" value="KIM45220.1"/>
    <property type="molecule type" value="Genomic_DNA"/>
</dbReference>
<evidence type="ECO:0000259" key="2">
    <source>
        <dbReference type="PROSITE" id="PS50842"/>
    </source>
</evidence>
<dbReference type="InterPro" id="IPR007112">
    <property type="entry name" value="Expansin/allergen_DPBB_dom"/>
</dbReference>
<accession>A0A0C3C8Q6</accession>
<feature type="signal peptide" evidence="1">
    <location>
        <begin position="1"/>
        <end position="19"/>
    </location>
</feature>
<feature type="domain" description="Expansin-like EG45" evidence="2">
    <location>
        <begin position="42"/>
        <end position="175"/>
    </location>
</feature>
<reference evidence="3 4" key="1">
    <citation type="submission" date="2014-04" db="EMBL/GenBank/DDBJ databases">
        <authorList>
            <consortium name="DOE Joint Genome Institute"/>
            <person name="Kuo A."/>
            <person name="Gay G."/>
            <person name="Dore J."/>
            <person name="Kohler A."/>
            <person name="Nagy L.G."/>
            <person name="Floudas D."/>
            <person name="Copeland A."/>
            <person name="Barry K.W."/>
            <person name="Cichocki N."/>
            <person name="Veneault-Fourrey C."/>
            <person name="LaButti K."/>
            <person name="Lindquist E.A."/>
            <person name="Lipzen A."/>
            <person name="Lundell T."/>
            <person name="Morin E."/>
            <person name="Murat C."/>
            <person name="Sun H."/>
            <person name="Tunlid A."/>
            <person name="Henrissat B."/>
            <person name="Grigoriev I.V."/>
            <person name="Hibbett D.S."/>
            <person name="Martin F."/>
            <person name="Nordberg H.P."/>
            <person name="Cantor M.N."/>
            <person name="Hua S.X."/>
        </authorList>
    </citation>
    <scope>NUCLEOTIDE SEQUENCE [LARGE SCALE GENOMIC DNA]</scope>
    <source>
        <strain evidence="4">h7</strain>
    </source>
</reference>
<organism evidence="3 4">
    <name type="scientific">Hebeloma cylindrosporum</name>
    <dbReference type="NCBI Taxonomy" id="76867"/>
    <lineage>
        <taxon>Eukaryota</taxon>
        <taxon>Fungi</taxon>
        <taxon>Dikarya</taxon>
        <taxon>Basidiomycota</taxon>
        <taxon>Agaricomycotina</taxon>
        <taxon>Agaricomycetes</taxon>
        <taxon>Agaricomycetidae</taxon>
        <taxon>Agaricales</taxon>
        <taxon>Agaricineae</taxon>
        <taxon>Hymenogastraceae</taxon>
        <taxon>Hebeloma</taxon>
    </lineage>
</organism>
<dbReference type="SUPFAM" id="SSF50685">
    <property type="entry name" value="Barwin-like endoglucanases"/>
    <property type="match status" value="1"/>
</dbReference>
<evidence type="ECO:0000313" key="4">
    <source>
        <dbReference type="Proteomes" id="UP000053424"/>
    </source>
</evidence>
<reference evidence="4" key="2">
    <citation type="submission" date="2015-01" db="EMBL/GenBank/DDBJ databases">
        <title>Evolutionary Origins and Diversification of the Mycorrhizal Mutualists.</title>
        <authorList>
            <consortium name="DOE Joint Genome Institute"/>
            <consortium name="Mycorrhizal Genomics Consortium"/>
            <person name="Kohler A."/>
            <person name="Kuo A."/>
            <person name="Nagy L.G."/>
            <person name="Floudas D."/>
            <person name="Copeland A."/>
            <person name="Barry K.W."/>
            <person name="Cichocki N."/>
            <person name="Veneault-Fourrey C."/>
            <person name="LaButti K."/>
            <person name="Lindquist E.A."/>
            <person name="Lipzen A."/>
            <person name="Lundell T."/>
            <person name="Morin E."/>
            <person name="Murat C."/>
            <person name="Riley R."/>
            <person name="Ohm R."/>
            <person name="Sun H."/>
            <person name="Tunlid A."/>
            <person name="Henrissat B."/>
            <person name="Grigoriev I.V."/>
            <person name="Hibbett D.S."/>
            <person name="Martin F."/>
        </authorList>
    </citation>
    <scope>NUCLEOTIDE SEQUENCE [LARGE SCALE GENOMIC DNA]</scope>
    <source>
        <strain evidence="4">h7</strain>
    </source>
</reference>
<gene>
    <name evidence="3" type="ORF">M413DRAFT_441900</name>
</gene>
<dbReference type="HOGENOM" id="CLU_083686_0_0_1"/>
<dbReference type="Gene3D" id="2.40.40.10">
    <property type="entry name" value="RlpA-like domain"/>
    <property type="match status" value="1"/>
</dbReference>
<name>A0A0C3C8Q6_HEBCY</name>
<dbReference type="Pfam" id="PF22514">
    <property type="entry name" value="EXPB1_D1"/>
    <property type="match status" value="1"/>
</dbReference>
<dbReference type="OrthoDB" id="5823761at2759"/>
<keyword evidence="4" id="KW-1185">Reference proteome</keyword>
<dbReference type="CDD" id="cd22278">
    <property type="entry name" value="DPBB_GH45_endoglucanase"/>
    <property type="match status" value="1"/>
</dbReference>
<dbReference type="PROSITE" id="PS50842">
    <property type="entry name" value="EXPANSIN_EG45"/>
    <property type="match status" value="1"/>
</dbReference>
<evidence type="ECO:0000313" key="3">
    <source>
        <dbReference type="EMBL" id="KIM45220.1"/>
    </source>
</evidence>